<evidence type="ECO:0000256" key="3">
    <source>
        <dbReference type="ARBA" id="ARBA00022989"/>
    </source>
</evidence>
<reference evidence="6 7" key="1">
    <citation type="submission" date="2021-10" db="EMBL/GenBank/DDBJ databases">
        <title>Draft genome of Aestuariibacter halophilus JC2043.</title>
        <authorList>
            <person name="Emsley S.A."/>
            <person name="Pfannmuller K.M."/>
            <person name="Ushijima B."/>
            <person name="Saw J.H."/>
            <person name="Videau P."/>
        </authorList>
    </citation>
    <scope>NUCLEOTIDE SEQUENCE [LARGE SCALE GENOMIC DNA]</scope>
    <source>
        <strain evidence="6 7">JC2043</strain>
    </source>
</reference>
<accession>A0ABS8G740</accession>
<keyword evidence="3 5" id="KW-1133">Transmembrane helix</keyword>
<evidence type="ECO:0000256" key="4">
    <source>
        <dbReference type="ARBA" id="ARBA00023136"/>
    </source>
</evidence>
<feature type="transmembrane region" description="Helical" evidence="5">
    <location>
        <begin position="91"/>
        <end position="122"/>
    </location>
</feature>
<keyword evidence="2 5" id="KW-0812">Transmembrane</keyword>
<sequence>MNRLELKIPPLALLGVFGWLMWDAETWPLPQYAQPSWGFWLAIFCWLVAFGVVVAGVLAFRSEGTTVDPRDPSQTSTLVIKGVYRYTRNPMYVGFVLALIGWAIWLWNPASAALIPLFVVYLQRFQIRPEERFMAEQFGDAYRDYQRRVRRWL</sequence>
<organism evidence="6 7">
    <name type="scientific">Fluctibacter halophilus</name>
    <dbReference type="NCBI Taxonomy" id="226011"/>
    <lineage>
        <taxon>Bacteria</taxon>
        <taxon>Pseudomonadati</taxon>
        <taxon>Pseudomonadota</taxon>
        <taxon>Gammaproteobacteria</taxon>
        <taxon>Alteromonadales</taxon>
        <taxon>Alteromonadaceae</taxon>
        <taxon>Fluctibacter</taxon>
    </lineage>
</organism>
<dbReference type="EMBL" id="JAJEWP010000001">
    <property type="protein sequence ID" value="MCC2616233.1"/>
    <property type="molecule type" value="Genomic_DNA"/>
</dbReference>
<keyword evidence="7" id="KW-1185">Reference proteome</keyword>
<name>A0ABS8G740_9ALTE</name>
<feature type="transmembrane region" description="Helical" evidence="5">
    <location>
        <begin position="36"/>
        <end position="60"/>
    </location>
</feature>
<comment type="subcellular location">
    <subcellularLocation>
        <location evidence="1">Endomembrane system</location>
        <topology evidence="1">Multi-pass membrane protein</topology>
    </subcellularLocation>
</comment>
<keyword evidence="4 5" id="KW-0472">Membrane</keyword>
<evidence type="ECO:0000256" key="1">
    <source>
        <dbReference type="ARBA" id="ARBA00004127"/>
    </source>
</evidence>
<dbReference type="RefSeq" id="WP_229159083.1">
    <property type="nucleotide sequence ID" value="NZ_JAJEWP010000001.1"/>
</dbReference>
<evidence type="ECO:0000313" key="7">
    <source>
        <dbReference type="Proteomes" id="UP001520878"/>
    </source>
</evidence>
<dbReference type="Pfam" id="PF04191">
    <property type="entry name" value="PEMT"/>
    <property type="match status" value="1"/>
</dbReference>
<gene>
    <name evidence="6" type="ORF">LJ739_08275</name>
</gene>
<comment type="caution">
    <text evidence="6">The sequence shown here is derived from an EMBL/GenBank/DDBJ whole genome shotgun (WGS) entry which is preliminary data.</text>
</comment>
<dbReference type="Gene3D" id="1.20.120.1630">
    <property type="match status" value="1"/>
</dbReference>
<dbReference type="PANTHER" id="PTHR12714">
    <property type="entry name" value="PROTEIN-S ISOPRENYLCYSTEINE O-METHYLTRANSFERASE"/>
    <property type="match status" value="1"/>
</dbReference>
<evidence type="ECO:0000313" key="6">
    <source>
        <dbReference type="EMBL" id="MCC2616233.1"/>
    </source>
</evidence>
<dbReference type="Proteomes" id="UP001520878">
    <property type="component" value="Unassembled WGS sequence"/>
</dbReference>
<evidence type="ECO:0000256" key="2">
    <source>
        <dbReference type="ARBA" id="ARBA00022692"/>
    </source>
</evidence>
<evidence type="ECO:0000256" key="5">
    <source>
        <dbReference type="SAM" id="Phobius"/>
    </source>
</evidence>
<dbReference type="InterPro" id="IPR007318">
    <property type="entry name" value="Phopholipid_MeTrfase"/>
</dbReference>
<protein>
    <submittedName>
        <fullName evidence="6">Isoprenylcysteine carboxylmethyltransferase family protein</fullName>
    </submittedName>
</protein>
<dbReference type="PANTHER" id="PTHR12714:SF24">
    <property type="entry name" value="SLR1182 PROTEIN"/>
    <property type="match status" value="1"/>
</dbReference>
<proteinExistence type="predicted"/>